<keyword evidence="3" id="KW-1185">Reference proteome</keyword>
<keyword evidence="1" id="KW-0472">Membrane</keyword>
<evidence type="ECO:0000256" key="1">
    <source>
        <dbReference type="SAM" id="Phobius"/>
    </source>
</evidence>
<reference evidence="2 3" key="1">
    <citation type="submission" date="2020-08" db="EMBL/GenBank/DDBJ databases">
        <title>Genomic Encyclopedia of Type Strains, Phase IV (KMG-IV): sequencing the most valuable type-strain genomes for metagenomic binning, comparative biology and taxonomic classification.</title>
        <authorList>
            <person name="Goeker M."/>
        </authorList>
    </citation>
    <scope>NUCLEOTIDE SEQUENCE [LARGE SCALE GENOMIC DNA]</scope>
    <source>
        <strain evidence="2 3">DSM 21769</strain>
    </source>
</reference>
<dbReference type="RefSeq" id="WP_184404809.1">
    <property type="nucleotide sequence ID" value="NZ_JACHHJ010000004.1"/>
</dbReference>
<sequence>MGVFFLYLFIASATPIFMWIEKRWLAVASLPLLFVMWIMSGFYVMDMLTPMTHTIFMIITTFNVLVAHVAAFLLYIRPEWWKRYAAG</sequence>
<protein>
    <recommendedName>
        <fullName evidence="4">Holin, BSH family</fullName>
    </recommendedName>
</protein>
<accession>A0A841Q0H8</accession>
<comment type="caution">
    <text evidence="2">The sequence shown here is derived from an EMBL/GenBank/DDBJ whole genome shotgun (WGS) entry which is preliminary data.</text>
</comment>
<feature type="transmembrane region" description="Helical" evidence="1">
    <location>
        <begin position="55"/>
        <end position="76"/>
    </location>
</feature>
<proteinExistence type="predicted"/>
<dbReference type="Proteomes" id="UP000568839">
    <property type="component" value="Unassembled WGS sequence"/>
</dbReference>
<keyword evidence="1" id="KW-0812">Transmembrane</keyword>
<dbReference type="InterPro" id="IPR020185">
    <property type="entry name" value="Spore_morphogenesis_YwcE"/>
</dbReference>
<feature type="transmembrane region" description="Helical" evidence="1">
    <location>
        <begin position="23"/>
        <end position="43"/>
    </location>
</feature>
<name>A0A841Q0H8_9BACL</name>
<organism evidence="2 3">
    <name type="scientific">Geomicrobium halophilum</name>
    <dbReference type="NCBI Taxonomy" id="549000"/>
    <lineage>
        <taxon>Bacteria</taxon>
        <taxon>Bacillati</taxon>
        <taxon>Bacillota</taxon>
        <taxon>Bacilli</taxon>
        <taxon>Bacillales</taxon>
        <taxon>Geomicrobium</taxon>
    </lineage>
</organism>
<evidence type="ECO:0000313" key="2">
    <source>
        <dbReference type="EMBL" id="MBB6450745.1"/>
    </source>
</evidence>
<dbReference type="Pfam" id="PF17368">
    <property type="entry name" value="YwcE"/>
    <property type="match status" value="1"/>
</dbReference>
<evidence type="ECO:0000313" key="3">
    <source>
        <dbReference type="Proteomes" id="UP000568839"/>
    </source>
</evidence>
<gene>
    <name evidence="2" type="ORF">HNR44_002735</name>
</gene>
<dbReference type="EMBL" id="JACHHJ010000004">
    <property type="protein sequence ID" value="MBB6450745.1"/>
    <property type="molecule type" value="Genomic_DNA"/>
</dbReference>
<evidence type="ECO:0008006" key="4">
    <source>
        <dbReference type="Google" id="ProtNLM"/>
    </source>
</evidence>
<dbReference type="AlphaFoldDB" id="A0A841Q0H8"/>
<keyword evidence="1" id="KW-1133">Transmembrane helix</keyword>